<protein>
    <submittedName>
        <fullName evidence="3">Uncharacterized protein</fullName>
    </submittedName>
</protein>
<dbReference type="Proteomes" id="UP000316213">
    <property type="component" value="Unassembled WGS sequence"/>
</dbReference>
<accession>A0A5C5ZV46</accession>
<comment type="caution">
    <text evidence="3">The sequence shown here is derived from an EMBL/GenBank/DDBJ whole genome shotgun (WGS) entry which is preliminary data.</text>
</comment>
<evidence type="ECO:0000313" key="3">
    <source>
        <dbReference type="EMBL" id="TWT91434.1"/>
    </source>
</evidence>
<keyword evidence="4" id="KW-1185">Reference proteome</keyword>
<dbReference type="EMBL" id="SJPM01000015">
    <property type="protein sequence ID" value="TWT91385.1"/>
    <property type="molecule type" value="Genomic_DNA"/>
</dbReference>
<dbReference type="AlphaFoldDB" id="A0A5C5ZV46"/>
<evidence type="ECO:0000256" key="1">
    <source>
        <dbReference type="SAM" id="MobiDB-lite"/>
    </source>
</evidence>
<evidence type="ECO:0000313" key="2">
    <source>
        <dbReference type="EMBL" id="TWT91385.1"/>
    </source>
</evidence>
<sequence>MAKVKHARYGDRTSSESDKDGKSTRKFTGVWDVHLDSNDPDPISGFEVLRIPGVPIPGYSVYSPRPGFVVPFTICRSATPNPVQGSRRYWQVACTFEMIGSKEQKEQPQSADPFSLAPTVEPFVETTDHVMWYDYDGNEIVDVFGDLYAEPVRAPITLKGVTVNRYVSSYDEHTLGNWLNATNDDDWRGQPEDAWMIRSVKGQEVEFGTYTIGQLTFEILSHPVEFKVSMGGAAPKKHRTGWLAVRAARSNTFLDTEGDRVPFRREKAGSPVSMTWLDMDGHPSEEMLFHAFRTRPQKDFDEIA</sequence>
<evidence type="ECO:0000313" key="4">
    <source>
        <dbReference type="Proteomes" id="UP000316213"/>
    </source>
</evidence>
<organism evidence="3 4">
    <name type="scientific">Neorhodopirellula pilleata</name>
    <dbReference type="NCBI Taxonomy" id="2714738"/>
    <lineage>
        <taxon>Bacteria</taxon>
        <taxon>Pseudomonadati</taxon>
        <taxon>Planctomycetota</taxon>
        <taxon>Planctomycetia</taxon>
        <taxon>Pirellulales</taxon>
        <taxon>Pirellulaceae</taxon>
        <taxon>Neorhodopirellula</taxon>
    </lineage>
</organism>
<dbReference type="RefSeq" id="WP_146581278.1">
    <property type="nucleotide sequence ID" value="NZ_SJPM01000015.1"/>
</dbReference>
<gene>
    <name evidence="2" type="ORF">Pla100_52350</name>
    <name evidence="3" type="ORF">Pla100_52840</name>
</gene>
<feature type="region of interest" description="Disordered" evidence="1">
    <location>
        <begin position="1"/>
        <end position="23"/>
    </location>
</feature>
<dbReference type="EMBL" id="SJPM01000015">
    <property type="protein sequence ID" value="TWT91434.1"/>
    <property type="molecule type" value="Genomic_DNA"/>
</dbReference>
<proteinExistence type="predicted"/>
<reference evidence="3 4" key="1">
    <citation type="submission" date="2019-02" db="EMBL/GenBank/DDBJ databases">
        <title>Deep-cultivation of Planctomycetes and their phenomic and genomic characterization uncovers novel biology.</title>
        <authorList>
            <person name="Wiegand S."/>
            <person name="Jogler M."/>
            <person name="Boedeker C."/>
            <person name="Pinto D."/>
            <person name="Vollmers J."/>
            <person name="Rivas-Marin E."/>
            <person name="Kohn T."/>
            <person name="Peeters S.H."/>
            <person name="Heuer A."/>
            <person name="Rast P."/>
            <person name="Oberbeckmann S."/>
            <person name="Bunk B."/>
            <person name="Jeske O."/>
            <person name="Meyerdierks A."/>
            <person name="Storesund J.E."/>
            <person name="Kallscheuer N."/>
            <person name="Luecker S."/>
            <person name="Lage O.M."/>
            <person name="Pohl T."/>
            <person name="Merkel B.J."/>
            <person name="Hornburger P."/>
            <person name="Mueller R.-W."/>
            <person name="Bruemmer F."/>
            <person name="Labrenz M."/>
            <person name="Spormann A.M."/>
            <person name="Op Den Camp H."/>
            <person name="Overmann J."/>
            <person name="Amann R."/>
            <person name="Jetten M.S.M."/>
            <person name="Mascher T."/>
            <person name="Medema M.H."/>
            <person name="Devos D.P."/>
            <person name="Kaster A.-K."/>
            <person name="Ovreas L."/>
            <person name="Rohde M."/>
            <person name="Galperin M.Y."/>
            <person name="Jogler C."/>
        </authorList>
    </citation>
    <scope>NUCLEOTIDE SEQUENCE [LARGE SCALE GENOMIC DNA]</scope>
    <source>
        <strain evidence="3 4">Pla100</strain>
    </source>
</reference>
<name>A0A5C5ZV46_9BACT</name>
<feature type="compositionally biased region" description="Basic and acidic residues" evidence="1">
    <location>
        <begin position="8"/>
        <end position="23"/>
    </location>
</feature>
<dbReference type="OrthoDB" id="284733at2"/>